<protein>
    <submittedName>
        <fullName evidence="1">Uncharacterized protein</fullName>
    </submittedName>
</protein>
<evidence type="ECO:0000313" key="1">
    <source>
        <dbReference type="EMBL" id="SAL07055.1"/>
    </source>
</evidence>
<keyword evidence="2" id="KW-1185">Reference proteome</keyword>
<comment type="caution">
    <text evidence="1">The sequence shown here is derived from an EMBL/GenBank/DDBJ whole genome shotgun (WGS) entry which is preliminary data.</text>
</comment>
<reference evidence="1" key="1">
    <citation type="submission" date="2016-01" db="EMBL/GenBank/DDBJ databases">
        <authorList>
            <person name="Peeters C."/>
        </authorList>
    </citation>
    <scope>NUCLEOTIDE SEQUENCE</scope>
    <source>
        <strain evidence="1">LMG 29321</strain>
    </source>
</reference>
<name>A0A158EJM1_9BURK</name>
<proteinExistence type="predicted"/>
<sequence length="649" mass="69993">MKLNLYRPFDSFATSSYEKKGTVKYPLRRNLKDALPLSLPNRVNTKFSQLKSKEIQKLGLATVRKEGGRHADSISFAQVAKKANSKIDTAEQFIAALRHACALGSEGVSQMFAQLQTVDLIPSALKETGQLFAKEREQAFAESGARDRPKLDLVQGTVLVQFCKKIKHLPHDHRTKVFADVLEQIATLDPAARGMPLAALASVIWSLPSDTRAAVFDAVSKQVLALDGSAREKPLAALASVIWSLPGDRRADGFHAVLTQVLALDGSAREKPLAALASAIESLPDDRRADGFGAVLTHVVALDGSAREKPLAALASAIGSLPDDRSADAFGAALTHVVALDGRTREQPLANLSSTILYLPEGNRKSAFDAVYESILALDFAIRGQPLLYLSSVISSLPADDHEAAFYAMLKQTDTLDAKCKRELLRALVLDAHSLPYATTALNEALERVDLLGPDDRAVVLKCAGESFIKAPADQQLAMAKAVLTHIGMLDSPTRASILQVLVTYNEDMSQPADRVAALDGILEQIGALDATDQLNLLDKIDDYCLSNVGATREGGEMTAVFGGILNKVRTFDKAAQPGAWKKLLQRFKNLPGNAQMAAFDALLQQIDTLDVIVKQGALNQLQSDIIPSLPANERLDASARIQQRGFQG</sequence>
<evidence type="ECO:0000313" key="2">
    <source>
        <dbReference type="Proteomes" id="UP000071859"/>
    </source>
</evidence>
<dbReference type="AlphaFoldDB" id="A0A158EJM1"/>
<dbReference type="RefSeq" id="WP_062612880.1">
    <property type="nucleotide sequence ID" value="NZ_FCOX02000161.1"/>
</dbReference>
<organism evidence="1 2">
    <name type="scientific">Caballeronia calidae</name>
    <dbReference type="NCBI Taxonomy" id="1777139"/>
    <lineage>
        <taxon>Bacteria</taxon>
        <taxon>Pseudomonadati</taxon>
        <taxon>Pseudomonadota</taxon>
        <taxon>Betaproteobacteria</taxon>
        <taxon>Burkholderiales</taxon>
        <taxon>Burkholderiaceae</taxon>
        <taxon>Caballeronia</taxon>
    </lineage>
</organism>
<accession>A0A158EJM1</accession>
<dbReference type="EMBL" id="FCOX02000161">
    <property type="protein sequence ID" value="SAL07055.1"/>
    <property type="molecule type" value="Genomic_DNA"/>
</dbReference>
<dbReference type="Proteomes" id="UP000071859">
    <property type="component" value="Unassembled WGS sequence"/>
</dbReference>
<gene>
    <name evidence="1" type="ORF">AWB78_08392</name>
</gene>
<dbReference type="OrthoDB" id="7209949at2"/>